<dbReference type="EMBL" id="NBNE01012445">
    <property type="protein sequence ID" value="OWY95830.1"/>
    <property type="molecule type" value="Genomic_DNA"/>
</dbReference>
<name>A0A225US52_9STRA</name>
<proteinExistence type="predicted"/>
<dbReference type="InterPro" id="IPR052160">
    <property type="entry name" value="Gypsy_RT_Integrase-like"/>
</dbReference>
<dbReference type="AlphaFoldDB" id="A0A225US52"/>
<keyword evidence="2" id="KW-1185">Reference proteome</keyword>
<dbReference type="PANTHER" id="PTHR47266">
    <property type="entry name" value="ENDONUCLEASE-RELATED"/>
    <property type="match status" value="1"/>
</dbReference>
<dbReference type="GO" id="GO:0003676">
    <property type="term" value="F:nucleic acid binding"/>
    <property type="evidence" value="ECO:0007669"/>
    <property type="project" value="InterPro"/>
</dbReference>
<dbReference type="InterPro" id="IPR012337">
    <property type="entry name" value="RNaseH-like_sf"/>
</dbReference>
<reference evidence="2" key="1">
    <citation type="submission" date="2017-03" db="EMBL/GenBank/DDBJ databases">
        <title>Phytopthora megakarya and P. palmivora, two closely related causual agents of cacao black pod achieved similar genome size and gene model numbers by different mechanisms.</title>
        <authorList>
            <person name="Ali S."/>
            <person name="Shao J."/>
            <person name="Larry D.J."/>
            <person name="Kronmiller B."/>
            <person name="Shen D."/>
            <person name="Strem M.D."/>
            <person name="Melnick R.L."/>
            <person name="Guiltinan M.J."/>
            <person name="Tyler B.M."/>
            <person name="Meinhardt L.W."/>
            <person name="Bailey B.A."/>
        </authorList>
    </citation>
    <scope>NUCLEOTIDE SEQUENCE [LARGE SCALE GENOMIC DNA]</scope>
    <source>
        <strain evidence="2">zdho120</strain>
    </source>
</reference>
<dbReference type="Gene3D" id="3.30.420.10">
    <property type="entry name" value="Ribonuclease H-like superfamily/Ribonuclease H"/>
    <property type="match status" value="1"/>
</dbReference>
<organism evidence="1 2">
    <name type="scientific">Phytophthora megakarya</name>
    <dbReference type="NCBI Taxonomy" id="4795"/>
    <lineage>
        <taxon>Eukaryota</taxon>
        <taxon>Sar</taxon>
        <taxon>Stramenopiles</taxon>
        <taxon>Oomycota</taxon>
        <taxon>Peronosporomycetes</taxon>
        <taxon>Peronosporales</taxon>
        <taxon>Peronosporaceae</taxon>
        <taxon>Phytophthora</taxon>
    </lineage>
</organism>
<dbReference type="STRING" id="4795.A0A225US52"/>
<dbReference type="SUPFAM" id="SSF53098">
    <property type="entry name" value="Ribonuclease H-like"/>
    <property type="match status" value="1"/>
</dbReference>
<dbReference type="OrthoDB" id="122285at2759"/>
<dbReference type="Proteomes" id="UP000198211">
    <property type="component" value="Unassembled WGS sequence"/>
</dbReference>
<protein>
    <submittedName>
        <fullName evidence="1">Retroelement</fullName>
    </submittedName>
</protein>
<dbReference type="InterPro" id="IPR036397">
    <property type="entry name" value="RNaseH_sf"/>
</dbReference>
<sequence>MTIYLNGLHQALTGDQEGAKLNLGVDRLTKRAYLITTTKKVSASEGATLFFDNIWRCCKLFQVFKNVGTKLKMTVAYRAQGDGQTERTNRTLDEYLRCFVSPLQDDWDVHLANAEFTINAAVNSSTNTTPFEADIGYIPHNPLAAVAASSRRGP</sequence>
<gene>
    <name evidence="1" type="ORF">PHMEG_00034064</name>
</gene>
<accession>A0A225US52</accession>
<evidence type="ECO:0000313" key="2">
    <source>
        <dbReference type="Proteomes" id="UP000198211"/>
    </source>
</evidence>
<comment type="caution">
    <text evidence="1">The sequence shown here is derived from an EMBL/GenBank/DDBJ whole genome shotgun (WGS) entry which is preliminary data.</text>
</comment>
<evidence type="ECO:0000313" key="1">
    <source>
        <dbReference type="EMBL" id="OWY95830.1"/>
    </source>
</evidence>